<dbReference type="PANTHER" id="PTHR35007">
    <property type="entry name" value="INTEGRAL MEMBRANE PROTEIN-RELATED"/>
    <property type="match status" value="1"/>
</dbReference>
<protein>
    <submittedName>
        <fullName evidence="8">Type II secretion system F family protein</fullName>
    </submittedName>
</protein>
<keyword evidence="2" id="KW-1003">Cell membrane</keyword>
<organism evidence="8 9">
    <name type="scientific">Mycolicibacillus parakoreensis</name>
    <dbReference type="NCBI Taxonomy" id="1069221"/>
    <lineage>
        <taxon>Bacteria</taxon>
        <taxon>Bacillati</taxon>
        <taxon>Actinomycetota</taxon>
        <taxon>Actinomycetes</taxon>
        <taxon>Mycobacteriales</taxon>
        <taxon>Mycobacteriaceae</taxon>
        <taxon>Mycolicibacillus</taxon>
    </lineage>
</organism>
<sequence>MTAAVLVALAVLITGPRPARRVRPRTAAGAAGARPLRRRTDPHAVAAALDLLAVCLSAGLPVSAAATAAAGGAPEKLARPLRRAADLLALGADPGSAWTRQAADPADAHLDALLRMARRSAESGTALASGVAELAAQCRRDALHAATAAAERAGVLIAAPLGLCFLPAFVCLGIVPVIAGLAGTVLGPGLL</sequence>
<proteinExistence type="predicted"/>
<evidence type="ECO:0000256" key="2">
    <source>
        <dbReference type="ARBA" id="ARBA00022475"/>
    </source>
</evidence>
<dbReference type="Proteomes" id="UP001055200">
    <property type="component" value="Chromosome"/>
</dbReference>
<evidence type="ECO:0000256" key="5">
    <source>
        <dbReference type="ARBA" id="ARBA00023136"/>
    </source>
</evidence>
<gene>
    <name evidence="8" type="ORF">MIU77_01655</name>
</gene>
<comment type="subcellular location">
    <subcellularLocation>
        <location evidence="1">Cell membrane</location>
        <topology evidence="1">Multi-pass membrane protein</topology>
    </subcellularLocation>
</comment>
<dbReference type="PANTHER" id="PTHR35007:SF3">
    <property type="entry name" value="POSSIBLE CONSERVED ALANINE RICH MEMBRANE PROTEIN"/>
    <property type="match status" value="1"/>
</dbReference>
<dbReference type="Pfam" id="PF00482">
    <property type="entry name" value="T2SSF"/>
    <property type="match status" value="1"/>
</dbReference>
<evidence type="ECO:0000256" key="4">
    <source>
        <dbReference type="ARBA" id="ARBA00022989"/>
    </source>
</evidence>
<evidence type="ECO:0000256" key="1">
    <source>
        <dbReference type="ARBA" id="ARBA00004651"/>
    </source>
</evidence>
<keyword evidence="3 6" id="KW-0812">Transmembrane</keyword>
<reference evidence="8" key="1">
    <citation type="submission" date="2022-08" db="EMBL/GenBank/DDBJ databases">
        <title>Complete genome sequence of 14 non-tuberculosis mycobacteria type-strains.</title>
        <authorList>
            <person name="Igarashi Y."/>
            <person name="Osugi A."/>
            <person name="Mitarai S."/>
        </authorList>
    </citation>
    <scope>NUCLEOTIDE SEQUENCE</scope>
    <source>
        <strain evidence="8">DSM 45575</strain>
    </source>
</reference>
<evidence type="ECO:0000256" key="3">
    <source>
        <dbReference type="ARBA" id="ARBA00022692"/>
    </source>
</evidence>
<dbReference type="EMBL" id="CP092365">
    <property type="protein sequence ID" value="ULN53102.1"/>
    <property type="molecule type" value="Genomic_DNA"/>
</dbReference>
<evidence type="ECO:0000256" key="6">
    <source>
        <dbReference type="SAM" id="Phobius"/>
    </source>
</evidence>
<dbReference type="InterPro" id="IPR018076">
    <property type="entry name" value="T2SS_GspF_dom"/>
</dbReference>
<dbReference type="RefSeq" id="WP_240171358.1">
    <property type="nucleotide sequence ID" value="NZ_CP092365.1"/>
</dbReference>
<keyword evidence="9" id="KW-1185">Reference proteome</keyword>
<feature type="transmembrane region" description="Helical" evidence="6">
    <location>
        <begin position="161"/>
        <end position="186"/>
    </location>
</feature>
<accession>A0ABY3U0T5</accession>
<evidence type="ECO:0000313" key="8">
    <source>
        <dbReference type="EMBL" id="ULN53102.1"/>
    </source>
</evidence>
<keyword evidence="5 6" id="KW-0472">Membrane</keyword>
<evidence type="ECO:0000313" key="9">
    <source>
        <dbReference type="Proteomes" id="UP001055200"/>
    </source>
</evidence>
<name>A0ABY3U0T5_9MYCO</name>
<keyword evidence="4 6" id="KW-1133">Transmembrane helix</keyword>
<evidence type="ECO:0000259" key="7">
    <source>
        <dbReference type="Pfam" id="PF00482"/>
    </source>
</evidence>
<feature type="domain" description="Type II secretion system protein GspF" evidence="7">
    <location>
        <begin position="49"/>
        <end position="171"/>
    </location>
</feature>